<reference evidence="2" key="1">
    <citation type="submission" date="2023-07" db="EMBL/GenBank/DDBJ databases">
        <title>Genomic Encyclopedia of Type Strains, Phase IV (KMG-IV): sequencing the most valuable type-strain genomes for metagenomic binning, comparative biology and taxonomic classification.</title>
        <authorList>
            <person name="Goeker M."/>
        </authorList>
    </citation>
    <scope>NUCLEOTIDE SEQUENCE</scope>
    <source>
        <strain evidence="2">DSM 26174</strain>
    </source>
</reference>
<keyword evidence="2" id="KW-0808">Transferase</keyword>
<keyword evidence="2" id="KW-0489">Methyltransferase</keyword>
<dbReference type="GO" id="GO:0016645">
    <property type="term" value="F:oxidoreductase activity, acting on the CH-NH group of donors"/>
    <property type="evidence" value="ECO:0007669"/>
    <property type="project" value="InterPro"/>
</dbReference>
<dbReference type="EMBL" id="JAVDQD010000002">
    <property type="protein sequence ID" value="MDR6238661.1"/>
    <property type="molecule type" value="Genomic_DNA"/>
</dbReference>
<dbReference type="PANTHER" id="PTHR39963">
    <property type="entry name" value="SLL0983 PROTEIN"/>
    <property type="match status" value="1"/>
</dbReference>
<dbReference type="InterPro" id="IPR008471">
    <property type="entry name" value="MnmC-like_methylTransf"/>
</dbReference>
<sequence>MPEVKLIETEDGSHSLFVPSLNETYHSFHGAVNESKHVFIKEGLDELINKFGVTQVNILEIGFGTGLNALLTKLWANENLSIQINYTTLEPFPLDANITRQLNYGEKLGGETAQNEFLNMHEAEWDQEVSLSENFSLHKMEAKIQDAEFNDKLFNLIYFDAFAPSKQAEMWDLEVLGKVRKNMSMPGILTTYCAKGQLKRDLRSLGFEVESIPGPPGKKEMVRGLLT</sequence>
<protein>
    <submittedName>
        <fullName evidence="2">tRNA U34 5-methylaminomethyl-2-thiouridine-forming methyltransferase MnmC</fullName>
    </submittedName>
</protein>
<feature type="domain" description="MnmC-like methyltransferase" evidence="1">
    <location>
        <begin position="136"/>
        <end position="225"/>
    </location>
</feature>
<name>A0AAE4BRH2_9BACT</name>
<dbReference type="AlphaFoldDB" id="A0AAE4BRH2"/>
<dbReference type="InterPro" id="IPR047785">
    <property type="entry name" value="tRNA_MNMC2"/>
</dbReference>
<dbReference type="InterPro" id="IPR029063">
    <property type="entry name" value="SAM-dependent_MTases_sf"/>
</dbReference>
<dbReference type="NCBIfam" id="NF033855">
    <property type="entry name" value="tRNA_MNMC2"/>
    <property type="match status" value="1"/>
</dbReference>
<accession>A0AAE4BRH2</accession>
<keyword evidence="3" id="KW-1185">Reference proteome</keyword>
<dbReference type="Gene3D" id="3.40.50.150">
    <property type="entry name" value="Vaccinia Virus protein VP39"/>
    <property type="match status" value="1"/>
</dbReference>
<dbReference type="RefSeq" id="WP_309938169.1">
    <property type="nucleotide sequence ID" value="NZ_AP025305.1"/>
</dbReference>
<proteinExistence type="predicted"/>
<dbReference type="SUPFAM" id="SSF53335">
    <property type="entry name" value="S-adenosyl-L-methionine-dependent methyltransferases"/>
    <property type="match status" value="1"/>
</dbReference>
<evidence type="ECO:0000259" key="1">
    <source>
        <dbReference type="Pfam" id="PF05430"/>
    </source>
</evidence>
<comment type="caution">
    <text evidence="2">The sequence shown here is derived from an EMBL/GenBank/DDBJ whole genome shotgun (WGS) entry which is preliminary data.</text>
</comment>
<evidence type="ECO:0000313" key="3">
    <source>
        <dbReference type="Proteomes" id="UP001185092"/>
    </source>
</evidence>
<dbReference type="Proteomes" id="UP001185092">
    <property type="component" value="Unassembled WGS sequence"/>
</dbReference>
<dbReference type="GO" id="GO:0004808">
    <property type="term" value="F:tRNA (5-methylaminomethyl-2-thiouridylate)(34)-methyltransferase activity"/>
    <property type="evidence" value="ECO:0007669"/>
    <property type="project" value="InterPro"/>
</dbReference>
<dbReference type="Pfam" id="PF05430">
    <property type="entry name" value="Methyltransf_30"/>
    <property type="match status" value="1"/>
</dbReference>
<evidence type="ECO:0000313" key="2">
    <source>
        <dbReference type="EMBL" id="MDR6238661.1"/>
    </source>
</evidence>
<dbReference type="GO" id="GO:0032259">
    <property type="term" value="P:methylation"/>
    <property type="evidence" value="ECO:0007669"/>
    <property type="project" value="UniProtKB-KW"/>
</dbReference>
<dbReference type="PANTHER" id="PTHR39963:SF1">
    <property type="entry name" value="MNMC-LIKE METHYLTRANSFERASE DOMAIN-CONTAINING PROTEIN"/>
    <property type="match status" value="1"/>
</dbReference>
<gene>
    <name evidence="2" type="ORF">HNQ88_001698</name>
</gene>
<organism evidence="2 3">
    <name type="scientific">Aureibacter tunicatorum</name>
    <dbReference type="NCBI Taxonomy" id="866807"/>
    <lineage>
        <taxon>Bacteria</taxon>
        <taxon>Pseudomonadati</taxon>
        <taxon>Bacteroidota</taxon>
        <taxon>Cytophagia</taxon>
        <taxon>Cytophagales</taxon>
        <taxon>Persicobacteraceae</taxon>
        <taxon>Aureibacter</taxon>
    </lineage>
</organism>